<protein>
    <submittedName>
        <fullName evidence="7">Deoxyribodipyrimidine photolyase</fullName>
    </submittedName>
</protein>
<feature type="domain" description="Photolyase/cryptochrome alpha/beta" evidence="6">
    <location>
        <begin position="1"/>
        <end position="130"/>
    </location>
</feature>
<dbReference type="Proteomes" id="UP000186336">
    <property type="component" value="Chromosome"/>
</dbReference>
<evidence type="ECO:0000256" key="5">
    <source>
        <dbReference type="SAM" id="MobiDB-lite"/>
    </source>
</evidence>
<evidence type="ECO:0000256" key="3">
    <source>
        <dbReference type="ARBA" id="ARBA00022827"/>
    </source>
</evidence>
<dbReference type="GO" id="GO:0003904">
    <property type="term" value="F:deoxyribodipyrimidine photo-lyase activity"/>
    <property type="evidence" value="ECO:0007669"/>
    <property type="project" value="TreeGrafter"/>
</dbReference>
<evidence type="ECO:0000256" key="2">
    <source>
        <dbReference type="ARBA" id="ARBA00022630"/>
    </source>
</evidence>
<dbReference type="PANTHER" id="PTHR11455">
    <property type="entry name" value="CRYPTOCHROME"/>
    <property type="match status" value="1"/>
</dbReference>
<comment type="cofactor">
    <cofactor evidence="4">
        <name>FAD</name>
        <dbReference type="ChEBI" id="CHEBI:57692"/>
    </cofactor>
    <text evidence="4">Binds 1 FAD per subunit.</text>
</comment>
<sequence length="506" mass="56887">MTTVVWFKRDLRVTDHPALAHAATRGDVLPLYVFEPEYWAQPDVSGRQFDFVLETVVELRAALEALGVPLMVRVGSVVDVLQDLQARVGFDAMLSHEETGNAWTYARDVDVAAWSAASGVIWSELAQSGVVRRLNGRDGWAKQRNAFLRQPQVGVPAGLTGPALPSDNVPLLVAKDHCPERQRGGRQMALSLLGSFLTERGQSYRKDMSSPVTGEWSCSRLSPYLAFGCLSGREASQAAAVRQREVKGTREGWGGSLKSFQARLAWRDHFMQKLEDEPALERRCLHSAYEDMRPKVPDAARRAAWEKGETGLPFVDACMRYLAATGWMNFRMRSMLMAVASYHLWLDWRVTGLHLARQFTDFEPGIHWPQSQMQSGTTGMNTVRIYNPVKQGKDQDPTGVFTRRWCPELAAVPDAFLQEPWAWEGADTVLGRTYPAPVVDVLQAARDAREKVWAVRRGGAFREEAKRVVHKHASRKDPQGHFVDDRNPRKSRVPAAKDTRQMGFEF</sequence>
<dbReference type="InterPro" id="IPR006050">
    <property type="entry name" value="DNA_photolyase_N"/>
</dbReference>
<dbReference type="InterPro" id="IPR014729">
    <property type="entry name" value="Rossmann-like_a/b/a_fold"/>
</dbReference>
<dbReference type="PANTHER" id="PTHR11455:SF9">
    <property type="entry name" value="CRYPTOCHROME CIRCADIAN CLOCK 5 ISOFORM X1"/>
    <property type="match status" value="1"/>
</dbReference>
<dbReference type="InterPro" id="IPR002081">
    <property type="entry name" value="Cryptochrome/DNA_photolyase_1"/>
</dbReference>
<dbReference type="PROSITE" id="PS51645">
    <property type="entry name" value="PHR_CRY_ALPHA_BETA"/>
    <property type="match status" value="1"/>
</dbReference>
<accession>A0A1P8MUN8</accession>
<keyword evidence="3 4" id="KW-0274">FAD</keyword>
<dbReference type="EMBL" id="CP019312">
    <property type="protein sequence ID" value="APX11810.1"/>
    <property type="molecule type" value="Genomic_DNA"/>
</dbReference>
<dbReference type="GO" id="GO:0009416">
    <property type="term" value="P:response to light stimulus"/>
    <property type="evidence" value="ECO:0007669"/>
    <property type="project" value="TreeGrafter"/>
</dbReference>
<proteinExistence type="predicted"/>
<name>A0A1P8MUN8_9RHOB</name>
<dbReference type="KEGG" id="tom:BWR18_09040"/>
<dbReference type="Gene3D" id="3.40.50.620">
    <property type="entry name" value="HUPs"/>
    <property type="match status" value="1"/>
</dbReference>
<dbReference type="Gene3D" id="1.25.40.80">
    <property type="match status" value="1"/>
</dbReference>
<dbReference type="Pfam" id="PF03441">
    <property type="entry name" value="FAD_binding_7"/>
    <property type="match status" value="1"/>
</dbReference>
<dbReference type="InterPro" id="IPR036155">
    <property type="entry name" value="Crypto/Photolyase_N_sf"/>
</dbReference>
<reference evidence="7 8" key="1">
    <citation type="submission" date="2017-01" db="EMBL/GenBank/DDBJ databases">
        <title>Complete genome of Tateyamaria omphalii DOK1-4 isolated from seawater in Dokdo.</title>
        <authorList>
            <person name="Kim J.H."/>
            <person name="Chi W.-J."/>
        </authorList>
    </citation>
    <scope>NUCLEOTIDE SEQUENCE [LARGE SCALE GENOMIC DNA]</scope>
    <source>
        <strain evidence="7 8">DOK1-4</strain>
    </source>
</reference>
<dbReference type="AlphaFoldDB" id="A0A1P8MUN8"/>
<keyword evidence="2 4" id="KW-0285">Flavoprotein</keyword>
<feature type="region of interest" description="Disordered" evidence="5">
    <location>
        <begin position="468"/>
        <end position="506"/>
    </location>
</feature>
<keyword evidence="8" id="KW-1185">Reference proteome</keyword>
<dbReference type="STRING" id="299262.BWR18_09040"/>
<evidence type="ECO:0000313" key="7">
    <source>
        <dbReference type="EMBL" id="APX11810.1"/>
    </source>
</evidence>
<feature type="binding site" evidence="4">
    <location>
        <position position="260"/>
    </location>
    <ligand>
        <name>FAD</name>
        <dbReference type="ChEBI" id="CHEBI:57692"/>
    </ligand>
</feature>
<feature type="compositionally biased region" description="Basic and acidic residues" evidence="5">
    <location>
        <begin position="475"/>
        <end position="488"/>
    </location>
</feature>
<dbReference type="InterPro" id="IPR036134">
    <property type="entry name" value="Crypto/Photolyase_FAD-like_sf"/>
</dbReference>
<dbReference type="InterPro" id="IPR005101">
    <property type="entry name" value="Cryptochr/Photolyase_FAD-bd"/>
</dbReference>
<dbReference type="OrthoDB" id="9772484at2"/>
<evidence type="ECO:0000259" key="6">
    <source>
        <dbReference type="PROSITE" id="PS51645"/>
    </source>
</evidence>
<gene>
    <name evidence="7" type="ORF">BWR18_09040</name>
</gene>
<organism evidence="7 8">
    <name type="scientific">Tateyamaria omphalii</name>
    <dbReference type="NCBI Taxonomy" id="299262"/>
    <lineage>
        <taxon>Bacteria</taxon>
        <taxon>Pseudomonadati</taxon>
        <taxon>Pseudomonadota</taxon>
        <taxon>Alphaproteobacteria</taxon>
        <taxon>Rhodobacterales</taxon>
        <taxon>Roseobacteraceae</taxon>
        <taxon>Tateyamaria</taxon>
    </lineage>
</organism>
<comment type="cofactor">
    <cofactor evidence="1">
        <name>(6R)-5,10-methylene-5,6,7,8-tetrahydrofolate</name>
        <dbReference type="ChEBI" id="CHEBI:15636"/>
    </cofactor>
</comment>
<dbReference type="Gene3D" id="1.10.579.10">
    <property type="entry name" value="DNA Cyclobutane Dipyrimidine Photolyase, subunit A, domain 3"/>
    <property type="match status" value="1"/>
</dbReference>
<feature type="binding site" evidence="4">
    <location>
        <position position="204"/>
    </location>
    <ligand>
        <name>FAD</name>
        <dbReference type="ChEBI" id="CHEBI:57692"/>
    </ligand>
</feature>
<dbReference type="GO" id="GO:0003677">
    <property type="term" value="F:DNA binding"/>
    <property type="evidence" value="ECO:0007669"/>
    <property type="project" value="TreeGrafter"/>
</dbReference>
<evidence type="ECO:0000313" key="8">
    <source>
        <dbReference type="Proteomes" id="UP000186336"/>
    </source>
</evidence>
<dbReference type="RefSeq" id="WP_076627670.1">
    <property type="nucleotide sequence ID" value="NZ_CP019312.1"/>
</dbReference>
<evidence type="ECO:0000256" key="4">
    <source>
        <dbReference type="PIRSR" id="PIRSR602081-1"/>
    </source>
</evidence>
<evidence type="ECO:0000256" key="1">
    <source>
        <dbReference type="ARBA" id="ARBA00001932"/>
    </source>
</evidence>
<keyword evidence="7" id="KW-0456">Lyase</keyword>
<dbReference type="SUPFAM" id="SSF52425">
    <property type="entry name" value="Cryptochrome/photolyase, N-terminal domain"/>
    <property type="match status" value="1"/>
</dbReference>
<dbReference type="GO" id="GO:0071949">
    <property type="term" value="F:FAD binding"/>
    <property type="evidence" value="ECO:0007669"/>
    <property type="project" value="TreeGrafter"/>
</dbReference>
<dbReference type="Pfam" id="PF00875">
    <property type="entry name" value="DNA_photolyase"/>
    <property type="match status" value="1"/>
</dbReference>
<dbReference type="SUPFAM" id="SSF48173">
    <property type="entry name" value="Cryptochrome/photolyase FAD-binding domain"/>
    <property type="match status" value="1"/>
</dbReference>